<dbReference type="Pfam" id="PF00089">
    <property type="entry name" value="Trypsin"/>
    <property type="match status" value="1"/>
</dbReference>
<feature type="signal peptide" evidence="2">
    <location>
        <begin position="1"/>
        <end position="32"/>
    </location>
</feature>
<evidence type="ECO:0000256" key="2">
    <source>
        <dbReference type="SAM" id="SignalP"/>
    </source>
</evidence>
<keyword evidence="1 2" id="KW-0732">Signal</keyword>
<dbReference type="PROSITE" id="PS50240">
    <property type="entry name" value="TRYPSIN_DOM"/>
    <property type="match status" value="1"/>
</dbReference>
<keyword evidence="4" id="KW-0645">Protease</keyword>
<dbReference type="Pfam" id="PF13517">
    <property type="entry name" value="FG-GAP_3"/>
    <property type="match status" value="2"/>
</dbReference>
<dbReference type="Proteomes" id="UP000267900">
    <property type="component" value="Chromosome"/>
</dbReference>
<dbReference type="EMBL" id="CP034587">
    <property type="protein sequence ID" value="AZQ73455.1"/>
    <property type="molecule type" value="Genomic_DNA"/>
</dbReference>
<dbReference type="RefSeq" id="WP_126915969.1">
    <property type="nucleotide sequence ID" value="NZ_CP034587.1"/>
</dbReference>
<evidence type="ECO:0000313" key="4">
    <source>
        <dbReference type="EMBL" id="AZQ73455.1"/>
    </source>
</evidence>
<feature type="domain" description="Peptidase S1" evidence="3">
    <location>
        <begin position="33"/>
        <end position="252"/>
    </location>
</feature>
<dbReference type="InterPro" id="IPR013517">
    <property type="entry name" value="FG-GAP"/>
</dbReference>
<dbReference type="InterPro" id="IPR028994">
    <property type="entry name" value="Integrin_alpha_N"/>
</dbReference>
<organism evidence="4 5">
    <name type="scientific">Streptomyces luteoverticillatus</name>
    <name type="common">Streptoverticillium luteoverticillatus</name>
    <dbReference type="NCBI Taxonomy" id="66425"/>
    <lineage>
        <taxon>Bacteria</taxon>
        <taxon>Bacillati</taxon>
        <taxon>Actinomycetota</taxon>
        <taxon>Actinomycetes</taxon>
        <taxon>Kitasatosporales</taxon>
        <taxon>Streptomycetaceae</taxon>
        <taxon>Streptomyces</taxon>
    </lineage>
</organism>
<dbReference type="InterPro" id="IPR043504">
    <property type="entry name" value="Peptidase_S1_PA_chymotrypsin"/>
</dbReference>
<dbReference type="Gene3D" id="2.40.10.10">
    <property type="entry name" value="Trypsin-like serine proteases"/>
    <property type="match status" value="1"/>
</dbReference>
<name>A0A3S9PMA3_STRLT</name>
<dbReference type="InterPro" id="IPR024881">
    <property type="entry name" value="Tip"/>
</dbReference>
<dbReference type="Gene3D" id="2.40.128.340">
    <property type="match status" value="3"/>
</dbReference>
<dbReference type="PANTHER" id="PTHR13412:SF0">
    <property type="entry name" value="T-CELL IMMUNOMODULATORY PROTEIN"/>
    <property type="match status" value="1"/>
</dbReference>
<dbReference type="SUPFAM" id="SSF69318">
    <property type="entry name" value="Integrin alpha N-terminal domain"/>
    <property type="match status" value="1"/>
</dbReference>
<evidence type="ECO:0000256" key="1">
    <source>
        <dbReference type="ARBA" id="ARBA00022729"/>
    </source>
</evidence>
<dbReference type="GO" id="GO:0006508">
    <property type="term" value="P:proteolysis"/>
    <property type="evidence" value="ECO:0007669"/>
    <property type="project" value="UniProtKB-KW"/>
</dbReference>
<protein>
    <submittedName>
        <fullName evidence="4">Trypsin-like serine protease</fullName>
    </submittedName>
</protein>
<dbReference type="InterPro" id="IPR001254">
    <property type="entry name" value="Trypsin_dom"/>
</dbReference>
<dbReference type="Pfam" id="PF01839">
    <property type="entry name" value="FG-GAP"/>
    <property type="match status" value="1"/>
</dbReference>
<dbReference type="SUPFAM" id="SSF50494">
    <property type="entry name" value="Trypsin-like serine proteases"/>
    <property type="match status" value="1"/>
</dbReference>
<dbReference type="PRINTS" id="PR00722">
    <property type="entry name" value="CHYMOTRYPSIN"/>
</dbReference>
<feature type="chain" id="PRO_5018971709" evidence="2">
    <location>
        <begin position="33"/>
        <end position="629"/>
    </location>
</feature>
<dbReference type="SMART" id="SM00020">
    <property type="entry name" value="Tryp_SPc"/>
    <property type="match status" value="1"/>
</dbReference>
<dbReference type="PANTHER" id="PTHR13412">
    <property type="entry name" value="T-CELL IMMUNOMODULATORY PROTEIN HOMOLOG"/>
    <property type="match status" value="1"/>
</dbReference>
<dbReference type="AlphaFoldDB" id="A0A3S9PMA3"/>
<keyword evidence="5" id="KW-1185">Reference proteome</keyword>
<gene>
    <name evidence="4" type="ORF">EKH77_21560</name>
</gene>
<keyword evidence="4" id="KW-0378">Hydrolase</keyword>
<sequence>MNRSSSRAAWAAGFLTTVVATSALVVATPAHAVIGDAAKDGRHVSTVKLDIGEGQRACTGTLVDEQWVLTAGSCFAESAQPGGKVAAGAPQMKTKATVGRADLATEAGQVRDVVELVPRDDRDLVMARLAAPVADVEPATLGSGAPAKGDVLRVAGYGRTKDEWVPDRVHSGAFGVDAVKGTSLDITGKDGAVCKGDTGGPVVRERDGREELVAVSSASWQGGCFGNEDETRKGAVASRTDDVGFWIQQVRALPKRYATTTGDFDGDGKADVAMLTDYGPSKDGRGRAALWVHTATGEGFEEPRAVWDTGSDSWRWDAVKLTSGDFNGDGKTDVAALYNYGKTADGLYRTGLFTFTSTGTGFNAPVKVWESSSSSWKSWNWDASKVAAGDFNGDGKADIAVLYNYGNSGSRNESGLLTFTSNGNGFTEPRKAWESGSTSWNWNSSKMVAGDFNGDGKSDIAVLYGNGTTSDSRNETALWLIADNSNGFVEHRKVWNSLTWEGRSWSWEASKVTAGDFNGDGKADIAVLYDYGKVSGKNKTGLWIFSGTKDGFTDPRKVWESGTTVDSWNWAASELTAGDFNGDGKADISVTYDYGQGADGRTSVALWTFTSNGSGFNAPVKVWNSDLKR</sequence>
<dbReference type="GO" id="GO:0004252">
    <property type="term" value="F:serine-type endopeptidase activity"/>
    <property type="evidence" value="ECO:0007669"/>
    <property type="project" value="InterPro"/>
</dbReference>
<evidence type="ECO:0000259" key="3">
    <source>
        <dbReference type="PROSITE" id="PS50240"/>
    </source>
</evidence>
<accession>A0A3S9PMA3</accession>
<dbReference type="OrthoDB" id="9815928at2"/>
<dbReference type="GO" id="GO:0005886">
    <property type="term" value="C:plasma membrane"/>
    <property type="evidence" value="ECO:0007669"/>
    <property type="project" value="TreeGrafter"/>
</dbReference>
<dbReference type="InterPro" id="IPR001314">
    <property type="entry name" value="Peptidase_S1A"/>
</dbReference>
<evidence type="ECO:0000313" key="5">
    <source>
        <dbReference type="Proteomes" id="UP000267900"/>
    </source>
</evidence>
<dbReference type="InterPro" id="IPR009003">
    <property type="entry name" value="Peptidase_S1_PA"/>
</dbReference>
<proteinExistence type="predicted"/>
<reference evidence="4 5" key="1">
    <citation type="submission" date="2018-12" db="EMBL/GenBank/DDBJ databases">
        <title>The whole draft genome of Streptomyce luteoverticillatus CGMCC 15060.</title>
        <authorList>
            <person name="Feng Z."/>
            <person name="Chen G."/>
            <person name="Zhang J."/>
            <person name="Zhu H."/>
            <person name="Yu X."/>
            <person name="Zhang W."/>
            <person name="Zhang X."/>
        </authorList>
    </citation>
    <scope>NUCLEOTIDE SEQUENCE [LARGE SCALE GENOMIC DNA]</scope>
    <source>
        <strain evidence="4 5">CGMCC 15060</strain>
    </source>
</reference>